<reference evidence="2" key="1">
    <citation type="journal article" date="2023" name="G3 (Bethesda)">
        <title>A reference genome for the long-term kleptoplast-retaining sea slug Elysia crispata morphotype clarki.</title>
        <authorList>
            <person name="Eastman K.E."/>
            <person name="Pendleton A.L."/>
            <person name="Shaikh M.A."/>
            <person name="Suttiyut T."/>
            <person name="Ogas R."/>
            <person name="Tomko P."/>
            <person name="Gavelis G."/>
            <person name="Widhalm J.R."/>
            <person name="Wisecaver J.H."/>
        </authorList>
    </citation>
    <scope>NUCLEOTIDE SEQUENCE</scope>
    <source>
        <strain evidence="2">ECLA1</strain>
    </source>
</reference>
<feature type="compositionally biased region" description="Basic and acidic residues" evidence="1">
    <location>
        <begin position="76"/>
        <end position="95"/>
    </location>
</feature>
<dbReference type="Proteomes" id="UP001283361">
    <property type="component" value="Unassembled WGS sequence"/>
</dbReference>
<organism evidence="2 3">
    <name type="scientific">Elysia crispata</name>
    <name type="common">lettuce slug</name>
    <dbReference type="NCBI Taxonomy" id="231223"/>
    <lineage>
        <taxon>Eukaryota</taxon>
        <taxon>Metazoa</taxon>
        <taxon>Spiralia</taxon>
        <taxon>Lophotrochozoa</taxon>
        <taxon>Mollusca</taxon>
        <taxon>Gastropoda</taxon>
        <taxon>Heterobranchia</taxon>
        <taxon>Euthyneura</taxon>
        <taxon>Panpulmonata</taxon>
        <taxon>Sacoglossa</taxon>
        <taxon>Placobranchoidea</taxon>
        <taxon>Plakobranchidae</taxon>
        <taxon>Elysia</taxon>
    </lineage>
</organism>
<feature type="region of interest" description="Disordered" evidence="1">
    <location>
        <begin position="75"/>
        <end position="95"/>
    </location>
</feature>
<name>A0AAE1B1H8_9GAST</name>
<comment type="caution">
    <text evidence="2">The sequence shown here is derived from an EMBL/GenBank/DDBJ whole genome shotgun (WGS) entry which is preliminary data.</text>
</comment>
<evidence type="ECO:0000313" key="2">
    <source>
        <dbReference type="EMBL" id="KAK3797515.1"/>
    </source>
</evidence>
<dbReference type="AlphaFoldDB" id="A0AAE1B1H8"/>
<dbReference type="EMBL" id="JAWDGP010000750">
    <property type="protein sequence ID" value="KAK3797515.1"/>
    <property type="molecule type" value="Genomic_DNA"/>
</dbReference>
<keyword evidence="3" id="KW-1185">Reference proteome</keyword>
<evidence type="ECO:0000256" key="1">
    <source>
        <dbReference type="SAM" id="MobiDB-lite"/>
    </source>
</evidence>
<gene>
    <name evidence="2" type="ORF">RRG08_054546</name>
</gene>
<sequence>MEGISWKPTDAIEILIGVYLYFGAMDQSMFPTELIWDKKSGDKMACSTFTSTGKNLTCDNFFADKELCKQMSTNKMTEKKQNIHTDRVSGRQSEH</sequence>
<protein>
    <recommendedName>
        <fullName evidence="4">PiggyBac transposable element-derived protein domain-containing protein</fullName>
    </recommendedName>
</protein>
<accession>A0AAE1B1H8</accession>
<proteinExistence type="predicted"/>
<evidence type="ECO:0008006" key="4">
    <source>
        <dbReference type="Google" id="ProtNLM"/>
    </source>
</evidence>
<evidence type="ECO:0000313" key="3">
    <source>
        <dbReference type="Proteomes" id="UP001283361"/>
    </source>
</evidence>